<sequence>MKGASVVLTRVSSSAGFDDATVAYAAGAQRVFQQLQDAASRLAAVLLAMSFERSRAALDHAARLAAVAQIAEGRDLLLGLTSTQRTAHFHRHMKGGLERLTQTAKAIDGTLSGHSAALDPLPLLQAAWKELESASRCLPGFEVVDFSHSCCANHAAVIVSNT</sequence>
<proteinExistence type="predicted"/>
<dbReference type="AlphaFoldDB" id="A0A9X5KYU4"/>
<evidence type="ECO:0000313" key="1">
    <source>
        <dbReference type="EMBL" id="OAJ50355.1"/>
    </source>
</evidence>
<dbReference type="EMBL" id="LKEG01000025">
    <property type="protein sequence ID" value="OAJ50355.1"/>
    <property type="molecule type" value="Genomic_DNA"/>
</dbReference>
<protein>
    <submittedName>
        <fullName evidence="1">Uncharacterized protein</fullName>
    </submittedName>
</protein>
<comment type="caution">
    <text evidence="1">The sequence shown here is derived from an EMBL/GenBank/DDBJ whole genome shotgun (WGS) entry which is preliminary data.</text>
</comment>
<name>A0A9X5KYU4_PSEMA</name>
<gene>
    <name evidence="1" type="ORF">AO064_04880</name>
</gene>
<dbReference type="Proteomes" id="UP000077563">
    <property type="component" value="Unassembled WGS sequence"/>
</dbReference>
<reference evidence="1 2" key="1">
    <citation type="submission" date="2015-09" db="EMBL/GenBank/DDBJ databases">
        <title>Genome sequence of Pseudomonas marginalis ICMP 3553.</title>
        <authorList>
            <person name="Visnovsky S."/>
            <person name="Lu A."/>
            <person name="Panda P."/>
            <person name="Pitman A."/>
        </authorList>
    </citation>
    <scope>NUCLEOTIDE SEQUENCE [LARGE SCALE GENOMIC DNA]</scope>
    <source>
        <strain evidence="1 2">ICMP 3553</strain>
    </source>
</reference>
<dbReference type="RefSeq" id="WP_064052527.1">
    <property type="nucleotide sequence ID" value="NZ_LKEG01000025.1"/>
</dbReference>
<accession>A0A9X5KYU4</accession>
<organism evidence="1 2">
    <name type="scientific">Pseudomonas marginalis</name>
    <name type="common">Pseudomonas panacis</name>
    <dbReference type="NCBI Taxonomy" id="298"/>
    <lineage>
        <taxon>Bacteria</taxon>
        <taxon>Pseudomonadati</taxon>
        <taxon>Pseudomonadota</taxon>
        <taxon>Gammaproteobacteria</taxon>
        <taxon>Pseudomonadales</taxon>
        <taxon>Pseudomonadaceae</taxon>
        <taxon>Pseudomonas</taxon>
    </lineage>
</organism>
<evidence type="ECO:0000313" key="2">
    <source>
        <dbReference type="Proteomes" id="UP000077563"/>
    </source>
</evidence>